<protein>
    <submittedName>
        <fullName evidence="11">Mechanosensitive ion channel protein 10-like</fullName>
    </submittedName>
</protein>
<dbReference type="GeneID" id="115729036"/>
<evidence type="ECO:0000313" key="10">
    <source>
        <dbReference type="Proteomes" id="UP000827889"/>
    </source>
</evidence>
<keyword evidence="3 8" id="KW-0812">Transmembrane</keyword>
<gene>
    <name evidence="11" type="primary">LOC115729036</name>
</gene>
<comment type="subcellular location">
    <subcellularLocation>
        <location evidence="1">Membrane</location>
        <topology evidence="1">Multi-pass membrane protein</topology>
    </subcellularLocation>
</comment>
<accession>A0ABM3H846</accession>
<dbReference type="InterPro" id="IPR006685">
    <property type="entry name" value="MscS_channel_2nd"/>
</dbReference>
<keyword evidence="6 8" id="KW-0472">Membrane</keyword>
<keyword evidence="5" id="KW-0813">Transport</keyword>
<dbReference type="Proteomes" id="UP000827889">
    <property type="component" value="Chromosome 3"/>
</dbReference>
<dbReference type="Gene3D" id="2.30.30.60">
    <property type="match status" value="1"/>
</dbReference>
<dbReference type="InterPro" id="IPR010920">
    <property type="entry name" value="LSM_dom_sf"/>
</dbReference>
<evidence type="ECO:0000256" key="3">
    <source>
        <dbReference type="ARBA" id="ARBA00022692"/>
    </source>
</evidence>
<evidence type="ECO:0000256" key="1">
    <source>
        <dbReference type="ARBA" id="ARBA00004141"/>
    </source>
</evidence>
<name>A0ABM3H846_9MYRT</name>
<feature type="transmembrane region" description="Helical" evidence="8">
    <location>
        <begin position="20"/>
        <end position="44"/>
    </location>
</feature>
<dbReference type="RefSeq" id="XP_048132765.1">
    <property type="nucleotide sequence ID" value="XM_048276808.1"/>
</dbReference>
<evidence type="ECO:0000256" key="2">
    <source>
        <dbReference type="ARBA" id="ARBA00008017"/>
    </source>
</evidence>
<dbReference type="PANTHER" id="PTHR31618:SF26">
    <property type="entry name" value="MECHANOSENSITIVE ION CHANNEL PROTEIN"/>
    <property type="match status" value="1"/>
</dbReference>
<dbReference type="InterPro" id="IPR016688">
    <property type="entry name" value="MscS-like_plants/fungi"/>
</dbReference>
<evidence type="ECO:0000256" key="6">
    <source>
        <dbReference type="ARBA" id="ARBA00023136"/>
    </source>
</evidence>
<reference evidence="11" key="1">
    <citation type="submission" date="2025-08" db="UniProtKB">
        <authorList>
            <consortium name="RefSeq"/>
        </authorList>
    </citation>
    <scope>IDENTIFICATION</scope>
    <source>
        <tissue evidence="11">Leaf</tissue>
    </source>
</reference>
<dbReference type="Pfam" id="PF00924">
    <property type="entry name" value="MS_channel_2nd"/>
    <property type="match status" value="1"/>
</dbReference>
<proteinExistence type="inferred from homology"/>
<evidence type="ECO:0000256" key="4">
    <source>
        <dbReference type="ARBA" id="ARBA00022989"/>
    </source>
</evidence>
<keyword evidence="5" id="KW-0406">Ion transport</keyword>
<evidence type="ECO:0000256" key="8">
    <source>
        <dbReference type="SAM" id="Phobius"/>
    </source>
</evidence>
<keyword evidence="10" id="KW-1185">Reference proteome</keyword>
<keyword evidence="7" id="KW-0407">Ion channel</keyword>
<dbReference type="PANTHER" id="PTHR31618">
    <property type="entry name" value="MECHANOSENSITIVE ION CHANNEL PROTEIN 5"/>
    <property type="match status" value="1"/>
</dbReference>
<evidence type="ECO:0000256" key="7">
    <source>
        <dbReference type="ARBA" id="ARBA00023303"/>
    </source>
</evidence>
<comment type="similarity">
    <text evidence="2">Belongs to the MscS (TC 1.A.23) family.</text>
</comment>
<keyword evidence="4 8" id="KW-1133">Transmembrane helix</keyword>
<sequence>MFPNVHGAHYQAVRRAFRTLVAVLVAATFWLVKIVLVKVLASSFHVATFFDRMKESVFHHYVLDALSGPPLEEEEREAPLRHGFQGSKSLPARLRGDKSAQQQLLMATRSKNFGSRKIDMEKLKKLSTKSRPSAWTVKRLVNYIRFSGLSTISRTVDDFAAESSEINSEWEARSCAHRIFKNVAKSGAKYIEEEDLLRFLKREEVHTVFPLFEGAMETGKITKSSFRNWVVHAYFERKALAHSLNDTKTAVQQLHKLASAIVVVIIIIISLLVLGLATTKVIFVVTSQLLLVGFMFQNTCKTVFESIIFVFVMHPFDVGDRCVIDGIQMIVEEMNILTTVFLRYDMEKIYYPNSVLLTKPISNFRRSPEMADAIDFAIDISTSIDIINALKKAIQSYIESKPKNWSPKHSVIVKEIENVNKMKMCLCVQHTMNHQNYGERSSRKSELILELKKMFENLDIKYHLLPQEIHLSQVNLPTGTARYANVM</sequence>
<dbReference type="SUPFAM" id="SSF50182">
    <property type="entry name" value="Sm-like ribonucleoproteins"/>
    <property type="match status" value="1"/>
</dbReference>
<evidence type="ECO:0000256" key="5">
    <source>
        <dbReference type="ARBA" id="ARBA00023065"/>
    </source>
</evidence>
<dbReference type="InterPro" id="IPR023408">
    <property type="entry name" value="MscS_beta-dom_sf"/>
</dbReference>
<feature type="transmembrane region" description="Helical" evidence="8">
    <location>
        <begin position="257"/>
        <end position="277"/>
    </location>
</feature>
<organism evidence="10 11">
    <name type="scientific">Rhodamnia argentea</name>
    <dbReference type="NCBI Taxonomy" id="178133"/>
    <lineage>
        <taxon>Eukaryota</taxon>
        <taxon>Viridiplantae</taxon>
        <taxon>Streptophyta</taxon>
        <taxon>Embryophyta</taxon>
        <taxon>Tracheophyta</taxon>
        <taxon>Spermatophyta</taxon>
        <taxon>Magnoliopsida</taxon>
        <taxon>eudicotyledons</taxon>
        <taxon>Gunneridae</taxon>
        <taxon>Pentapetalae</taxon>
        <taxon>rosids</taxon>
        <taxon>malvids</taxon>
        <taxon>Myrtales</taxon>
        <taxon>Myrtaceae</taxon>
        <taxon>Myrtoideae</taxon>
        <taxon>Myrteae</taxon>
        <taxon>Australasian group</taxon>
        <taxon>Rhodamnia</taxon>
    </lineage>
</organism>
<evidence type="ECO:0000313" key="11">
    <source>
        <dbReference type="RefSeq" id="XP_048132765.1"/>
    </source>
</evidence>
<feature type="domain" description="Mechanosensitive ion channel MscS" evidence="9">
    <location>
        <begin position="308"/>
        <end position="366"/>
    </location>
</feature>
<evidence type="ECO:0000259" key="9">
    <source>
        <dbReference type="Pfam" id="PF00924"/>
    </source>
</evidence>